<dbReference type="Proteomes" id="UP000291117">
    <property type="component" value="Unassembled WGS sequence"/>
</dbReference>
<feature type="domain" description="TonB-dependent receptor-like beta-barrel" evidence="6">
    <location>
        <begin position="564"/>
        <end position="973"/>
    </location>
</feature>
<keyword evidence="3" id="KW-0998">Cell outer membrane</keyword>
<accession>A0A4R0N8X6</accession>
<keyword evidence="9" id="KW-1185">Reference proteome</keyword>
<name>A0A4R0N8X6_9SPHI</name>
<keyword evidence="2 4" id="KW-0472">Membrane</keyword>
<dbReference type="RefSeq" id="WP_131608867.1">
    <property type="nucleotide sequence ID" value="NZ_SJSM01000005.1"/>
</dbReference>
<dbReference type="InterPro" id="IPR000531">
    <property type="entry name" value="Beta-barrel_TonB"/>
</dbReference>
<dbReference type="Gene3D" id="2.40.170.20">
    <property type="entry name" value="TonB-dependent receptor, beta-barrel domain"/>
    <property type="match status" value="1"/>
</dbReference>
<dbReference type="PANTHER" id="PTHR40980:SF5">
    <property type="entry name" value="TONB-DEPENDENT RECEPTOR"/>
    <property type="match status" value="1"/>
</dbReference>
<keyword evidence="4" id="KW-0798">TonB box</keyword>
<dbReference type="InterPro" id="IPR036942">
    <property type="entry name" value="Beta-barrel_TonB_sf"/>
</dbReference>
<evidence type="ECO:0000259" key="7">
    <source>
        <dbReference type="Pfam" id="PF07715"/>
    </source>
</evidence>
<dbReference type="Gene3D" id="2.60.40.1120">
    <property type="entry name" value="Carboxypeptidase-like, regulatory domain"/>
    <property type="match status" value="1"/>
</dbReference>
<evidence type="ECO:0000313" key="8">
    <source>
        <dbReference type="EMBL" id="TCC96570.1"/>
    </source>
</evidence>
<reference evidence="8 9" key="1">
    <citation type="submission" date="2019-02" db="EMBL/GenBank/DDBJ databases">
        <title>Pedobacter sp. RP-3-8 sp. nov., isolated from Arctic soil.</title>
        <authorList>
            <person name="Dahal R.H."/>
        </authorList>
    </citation>
    <scope>NUCLEOTIDE SEQUENCE [LARGE SCALE GENOMIC DNA]</scope>
    <source>
        <strain evidence="8 9">RP-3-8</strain>
    </source>
</reference>
<evidence type="ECO:0000256" key="4">
    <source>
        <dbReference type="RuleBase" id="RU003357"/>
    </source>
</evidence>
<dbReference type="InterPro" id="IPR012910">
    <property type="entry name" value="Plug_dom"/>
</dbReference>
<proteinExistence type="inferred from homology"/>
<evidence type="ECO:0000313" key="9">
    <source>
        <dbReference type="Proteomes" id="UP000291117"/>
    </source>
</evidence>
<comment type="subcellular location">
    <subcellularLocation>
        <location evidence="1 4">Cell outer membrane</location>
    </subcellularLocation>
</comment>
<protein>
    <submittedName>
        <fullName evidence="8">TonB-dependent receptor</fullName>
    </submittedName>
</protein>
<organism evidence="8 9">
    <name type="scientific">Pedobacter hiemivivus</name>
    <dbReference type="NCBI Taxonomy" id="2530454"/>
    <lineage>
        <taxon>Bacteria</taxon>
        <taxon>Pseudomonadati</taxon>
        <taxon>Bacteroidota</taxon>
        <taxon>Sphingobacteriia</taxon>
        <taxon>Sphingobacteriales</taxon>
        <taxon>Sphingobacteriaceae</taxon>
        <taxon>Pedobacter</taxon>
    </lineage>
</organism>
<dbReference type="AlphaFoldDB" id="A0A4R0N8X6"/>
<keyword evidence="8" id="KW-0675">Receptor</keyword>
<dbReference type="OrthoDB" id="9768470at2"/>
<dbReference type="Pfam" id="PF00593">
    <property type="entry name" value="TonB_dep_Rec_b-barrel"/>
    <property type="match status" value="1"/>
</dbReference>
<dbReference type="PANTHER" id="PTHR40980">
    <property type="entry name" value="PLUG DOMAIN-CONTAINING PROTEIN"/>
    <property type="match status" value="1"/>
</dbReference>
<gene>
    <name evidence="8" type="ORF">EZ444_11385</name>
</gene>
<evidence type="ECO:0000256" key="2">
    <source>
        <dbReference type="ARBA" id="ARBA00023136"/>
    </source>
</evidence>
<feature type="signal peptide" evidence="5">
    <location>
        <begin position="1"/>
        <end position="20"/>
    </location>
</feature>
<sequence length="1060" mass="119227">MQKILLIPFLIATFFSNAVAGQVLDKKLGFSDRNITGLVLINTVKEQSGAEVTYDEAVDKVLTRQIAVRNMTPSVREALNWLKADMRVTYKNKDNYIILTLLPPVQKPGKISGKIVDDKGEPLPGASIKIVELNKRIQSNVDGSYQVSVPSGNYTLEVSYMSFQTKRIADVLVKEDLLTKLDIVLNPATNALSEVVVRSSYRKESINGLYARQKNNAALSDGITAEQISRSPDNNTAQVLRRVSGLQISQNKYVVIRGLSDRYNNLLLNGAPMPSSEPNRRDFAFDMVPSALVDNIVVNKTATPDLTGEFTGGLVQITTKDIPEENFTQFSVGSGYNTRATGKDFTSLGRSKNAYLGFADGKYDKPKGMTFQQYNQIVSQVEDRQNVDQRKQAAAFLGTLPDNWAMRKYTAMPMQNYQLSLGRAIPIKENQLGIIAALTYRNEQEADQNDRYETYTLDYKGTDYTFSTTLGGSLNLAYRFGKNKITLKNTYNRKFSDLLYQFEGHDINNSSIVSNYSNVTVINQLFQSVLSGEHTLGKRGIKLDWQGSLADLSRDQPYTKIMDRRRGDIGSFEPEYYSYSFSDRQASLGSLYYSDLKEKSYSWATNAQLPFKLLGLMQSFKAGYQGKYRTADFGADIYRIRSLAPATSSPIDYSGYAYYDVYNPVNFASGDLYLYPISGSGKDVSTSGSGQGYKGFQRLNAFYGMFDLKFTKQLRLIAGMRAERNDQNISGLNPTNGKEELVSLKKTDWLPSANLIYSLTDQMNVRLAAYKTVARPDLRELSSFEYFDPIIMRNISGNNLKSTTVENLDLRYEFYPAPGEIISVSGFYKKFKDPIELQLFQTSGRPEYRYVNLEGARDIGIELDLRKSLNFIMPESGLLKNIYVSGSLTWLKATVDLAPTQDSTGVYKRDRPLYGQSPYIINGGISYTGKHFGINALYNRYGKRIVYAATAQSYDEYERPCDIVDLQFSYKFLKQQRAEVKFNISDLLNQQLLIYQNRYAPGHPVYKEGDPSVQDAPGVGYKLADGQPDPEGLNYNAGYDVVTARRRNGTNFSLSFSYKF</sequence>
<dbReference type="EMBL" id="SJSM01000005">
    <property type="protein sequence ID" value="TCC96570.1"/>
    <property type="molecule type" value="Genomic_DNA"/>
</dbReference>
<dbReference type="Pfam" id="PF07715">
    <property type="entry name" value="Plug"/>
    <property type="match status" value="1"/>
</dbReference>
<dbReference type="InterPro" id="IPR008969">
    <property type="entry name" value="CarboxyPept-like_regulatory"/>
</dbReference>
<comment type="similarity">
    <text evidence="4">Belongs to the TonB-dependent receptor family.</text>
</comment>
<evidence type="ECO:0000256" key="1">
    <source>
        <dbReference type="ARBA" id="ARBA00004442"/>
    </source>
</evidence>
<dbReference type="Gene3D" id="2.170.130.10">
    <property type="entry name" value="TonB-dependent receptor, plug domain"/>
    <property type="match status" value="1"/>
</dbReference>
<feature type="domain" description="TonB-dependent receptor plug" evidence="7">
    <location>
        <begin position="221"/>
        <end position="309"/>
    </location>
</feature>
<dbReference type="InterPro" id="IPR037066">
    <property type="entry name" value="Plug_dom_sf"/>
</dbReference>
<dbReference type="Pfam" id="PF13715">
    <property type="entry name" value="CarbopepD_reg_2"/>
    <property type="match status" value="1"/>
</dbReference>
<comment type="caution">
    <text evidence="8">The sequence shown here is derived from an EMBL/GenBank/DDBJ whole genome shotgun (WGS) entry which is preliminary data.</text>
</comment>
<keyword evidence="5" id="KW-0732">Signal</keyword>
<evidence type="ECO:0000256" key="3">
    <source>
        <dbReference type="ARBA" id="ARBA00023237"/>
    </source>
</evidence>
<evidence type="ECO:0000259" key="6">
    <source>
        <dbReference type="Pfam" id="PF00593"/>
    </source>
</evidence>
<evidence type="ECO:0000256" key="5">
    <source>
        <dbReference type="SAM" id="SignalP"/>
    </source>
</evidence>
<feature type="chain" id="PRO_5020358681" evidence="5">
    <location>
        <begin position="21"/>
        <end position="1060"/>
    </location>
</feature>
<dbReference type="GO" id="GO:0009279">
    <property type="term" value="C:cell outer membrane"/>
    <property type="evidence" value="ECO:0007669"/>
    <property type="project" value="UniProtKB-SubCell"/>
</dbReference>
<dbReference type="SUPFAM" id="SSF56935">
    <property type="entry name" value="Porins"/>
    <property type="match status" value="1"/>
</dbReference>
<dbReference type="SUPFAM" id="SSF49464">
    <property type="entry name" value="Carboxypeptidase regulatory domain-like"/>
    <property type="match status" value="1"/>
</dbReference>